<dbReference type="Proteomes" id="UP001165082">
    <property type="component" value="Unassembled WGS sequence"/>
</dbReference>
<dbReference type="AlphaFoldDB" id="A0A9W6ZAL2"/>
<evidence type="ECO:0000256" key="6">
    <source>
        <dbReference type="SAM" id="MobiDB-lite"/>
    </source>
</evidence>
<comment type="caution">
    <text evidence="8">The sequence shown here is derived from an EMBL/GenBank/DDBJ whole genome shotgun (WGS) entry which is preliminary data.</text>
</comment>
<dbReference type="Gene3D" id="1.25.40.10">
    <property type="entry name" value="Tetratricopeptide repeat domain"/>
    <property type="match status" value="1"/>
</dbReference>
<evidence type="ECO:0000256" key="3">
    <source>
        <dbReference type="ARBA" id="ARBA00038275"/>
    </source>
</evidence>
<reference evidence="8" key="1">
    <citation type="submission" date="2022-07" db="EMBL/GenBank/DDBJ databases">
        <title>Genome analysis of Parmales, a sister group of diatoms, reveals the evolutionary specialization of diatoms from phago-mixotrophs to photoautotrophs.</title>
        <authorList>
            <person name="Ban H."/>
            <person name="Sato S."/>
            <person name="Yoshikawa S."/>
            <person name="Kazumasa Y."/>
            <person name="Nakamura Y."/>
            <person name="Ichinomiya M."/>
            <person name="Saitoh K."/>
            <person name="Sato N."/>
            <person name="Blanc-Mathieu R."/>
            <person name="Endo H."/>
            <person name="Kuwata A."/>
            <person name="Ogata H."/>
        </authorList>
    </citation>
    <scope>NUCLEOTIDE SEQUENCE</scope>
</reference>
<comment type="similarity">
    <text evidence="3">Belongs to the RPAP3 family.</text>
</comment>
<name>A0A9W6ZAL2_9STRA</name>
<dbReference type="PANTHER" id="PTHR46423">
    <property type="entry name" value="RNA POLYMERASE II-ASSOCIATED PROTEIN 3"/>
    <property type="match status" value="1"/>
</dbReference>
<dbReference type="InterPro" id="IPR051966">
    <property type="entry name" value="RPAP3"/>
</dbReference>
<dbReference type="SUPFAM" id="SSF48452">
    <property type="entry name" value="TPR-like"/>
    <property type="match status" value="1"/>
</dbReference>
<dbReference type="InterPro" id="IPR011990">
    <property type="entry name" value="TPR-like_helical_dom_sf"/>
</dbReference>
<evidence type="ECO:0000313" key="9">
    <source>
        <dbReference type="Proteomes" id="UP001165082"/>
    </source>
</evidence>
<evidence type="ECO:0000256" key="4">
    <source>
        <dbReference type="ARBA" id="ARBA00040133"/>
    </source>
</evidence>
<evidence type="ECO:0000256" key="2">
    <source>
        <dbReference type="ARBA" id="ARBA00022803"/>
    </source>
</evidence>
<sequence>MNPESMKSLNVQHQIRRNAEEQASFLKTMGSWEEDIKKRDQEMRDRKAVREKELMKKKKAKGPRAGVRISGGTVKAKMTVKEATKEDFEVSKGAADTIKGRAGGSERGVFLGTGVGEAANPANIVVAGSLEKPKNRVPEPAPRRPTDELESEERARGNDFFKKGDYPAAIKSYTRCLGINSRSGVALSNRAMCHLKTKDWLNAEKDAGRALEIDATHVKSYQRRSAARLALGKMRGALKDLMEAEKLGGSKGLSVEVRKAKEAMRDAVKRAPKKRIRVEVVEGVSRGGGEVEILEIGEDGFDLEGVKDSREVEKERLKEKKEQGKEKEKEKEAFAVEETVDVANLKPPKTATEFELLWRSLKGQTSRISYLTKVVGSGKSKKYKLSKLYSSGFQDAVVFEGILSALDKCGDGCTEVVGELAKVKNVDMLCMMVEKGMVKRIVEKAYGEGGEVPEAVKKNLV</sequence>
<keyword evidence="1" id="KW-0677">Repeat</keyword>
<accession>A0A9W6ZAL2</accession>
<dbReference type="InterPro" id="IPR019734">
    <property type="entry name" value="TPR_rpt"/>
</dbReference>
<gene>
    <name evidence="8" type="ORF">TrRE_jg8336</name>
</gene>
<evidence type="ECO:0000256" key="1">
    <source>
        <dbReference type="ARBA" id="ARBA00022737"/>
    </source>
</evidence>
<feature type="domain" description="RNA-polymerase II-associated protein 3-like C-terminal" evidence="7">
    <location>
        <begin position="347"/>
        <end position="435"/>
    </location>
</feature>
<protein>
    <recommendedName>
        <fullName evidence="4">RNA polymerase II-associated protein 3</fullName>
    </recommendedName>
</protein>
<feature type="region of interest" description="Disordered" evidence="6">
    <location>
        <begin position="132"/>
        <end position="156"/>
    </location>
</feature>
<feature type="coiled-coil region" evidence="5">
    <location>
        <begin position="303"/>
        <end position="337"/>
    </location>
</feature>
<organism evidence="8 9">
    <name type="scientific">Triparma retinervis</name>
    <dbReference type="NCBI Taxonomy" id="2557542"/>
    <lineage>
        <taxon>Eukaryota</taxon>
        <taxon>Sar</taxon>
        <taxon>Stramenopiles</taxon>
        <taxon>Ochrophyta</taxon>
        <taxon>Bolidophyceae</taxon>
        <taxon>Parmales</taxon>
        <taxon>Triparmaceae</taxon>
        <taxon>Triparma</taxon>
    </lineage>
</organism>
<dbReference type="EMBL" id="BRXZ01003163">
    <property type="protein sequence ID" value="GMH48751.1"/>
    <property type="molecule type" value="Genomic_DNA"/>
</dbReference>
<proteinExistence type="inferred from homology"/>
<keyword evidence="2" id="KW-0802">TPR repeat</keyword>
<dbReference type="GO" id="GO:0101031">
    <property type="term" value="C:protein folding chaperone complex"/>
    <property type="evidence" value="ECO:0007669"/>
    <property type="project" value="TreeGrafter"/>
</dbReference>
<evidence type="ECO:0000259" key="7">
    <source>
        <dbReference type="Pfam" id="PF13877"/>
    </source>
</evidence>
<dbReference type="InterPro" id="IPR025986">
    <property type="entry name" value="RPAP3-like_C"/>
</dbReference>
<keyword evidence="9" id="KW-1185">Reference proteome</keyword>
<dbReference type="PANTHER" id="PTHR46423:SF1">
    <property type="entry name" value="RNA POLYMERASE II-ASSOCIATED PROTEIN 3"/>
    <property type="match status" value="1"/>
</dbReference>
<evidence type="ECO:0000256" key="5">
    <source>
        <dbReference type="SAM" id="Coils"/>
    </source>
</evidence>
<evidence type="ECO:0000313" key="8">
    <source>
        <dbReference type="EMBL" id="GMH48751.1"/>
    </source>
</evidence>
<dbReference type="SMART" id="SM00028">
    <property type="entry name" value="TPR"/>
    <property type="match status" value="3"/>
</dbReference>
<keyword evidence="5" id="KW-0175">Coiled coil</keyword>
<dbReference type="Pfam" id="PF13877">
    <property type="entry name" value="RPAP3_C"/>
    <property type="match status" value="1"/>
</dbReference>
<dbReference type="OrthoDB" id="2423701at2759"/>